<keyword evidence="3" id="KW-1185">Reference proteome</keyword>
<feature type="compositionally biased region" description="Polar residues" evidence="1">
    <location>
        <begin position="158"/>
        <end position="173"/>
    </location>
</feature>
<organism evidence="2 3">
    <name type="scientific">Mycena chlorophos</name>
    <name type="common">Agaric fungus</name>
    <name type="synonym">Agaricus chlorophos</name>
    <dbReference type="NCBI Taxonomy" id="658473"/>
    <lineage>
        <taxon>Eukaryota</taxon>
        <taxon>Fungi</taxon>
        <taxon>Dikarya</taxon>
        <taxon>Basidiomycota</taxon>
        <taxon>Agaricomycotina</taxon>
        <taxon>Agaricomycetes</taxon>
        <taxon>Agaricomycetidae</taxon>
        <taxon>Agaricales</taxon>
        <taxon>Marasmiineae</taxon>
        <taxon>Mycenaceae</taxon>
        <taxon>Mycena</taxon>
    </lineage>
</organism>
<feature type="region of interest" description="Disordered" evidence="1">
    <location>
        <begin position="1"/>
        <end position="27"/>
    </location>
</feature>
<evidence type="ECO:0000313" key="2">
    <source>
        <dbReference type="EMBL" id="GAT49719.1"/>
    </source>
</evidence>
<protein>
    <submittedName>
        <fullName evidence="2">Uncharacterized protein</fullName>
    </submittedName>
</protein>
<name>A0ABQ0LGP7_MYCCL</name>
<accession>A0ABQ0LGP7</accession>
<feature type="compositionally biased region" description="Pro residues" evidence="1">
    <location>
        <begin position="100"/>
        <end position="112"/>
    </location>
</feature>
<gene>
    <name evidence="2" type="ORF">MCHLO_07012</name>
</gene>
<dbReference type="Proteomes" id="UP000815677">
    <property type="component" value="Unassembled WGS sequence"/>
</dbReference>
<dbReference type="EMBL" id="DF845807">
    <property type="protein sequence ID" value="GAT49719.1"/>
    <property type="molecule type" value="Genomic_DNA"/>
</dbReference>
<evidence type="ECO:0000256" key="1">
    <source>
        <dbReference type="SAM" id="MobiDB-lite"/>
    </source>
</evidence>
<evidence type="ECO:0000313" key="3">
    <source>
        <dbReference type="Proteomes" id="UP000815677"/>
    </source>
</evidence>
<proteinExistence type="predicted"/>
<reference evidence="2" key="1">
    <citation type="submission" date="2014-09" db="EMBL/GenBank/DDBJ databases">
        <title>Genome sequence of the luminous mushroom Mycena chlorophos for searching fungal bioluminescence genes.</title>
        <authorList>
            <person name="Tanaka Y."/>
            <person name="Kasuga D."/>
            <person name="Oba Y."/>
            <person name="Hase S."/>
            <person name="Sato K."/>
            <person name="Oba Y."/>
            <person name="Sakakibara Y."/>
        </authorList>
    </citation>
    <scope>NUCLEOTIDE SEQUENCE</scope>
</reference>
<feature type="region of interest" description="Disordered" evidence="1">
    <location>
        <begin position="92"/>
        <end position="193"/>
    </location>
</feature>
<feature type="compositionally biased region" description="Basic and acidic residues" evidence="1">
    <location>
        <begin position="181"/>
        <end position="193"/>
    </location>
</feature>
<sequence>MSRLPPPNYPEHSSHYPTWGPDESAGMGHVLHAASRVLDQPPPPSLRDVLGAYKASGDGDREVLLAVLKAKTSEDNRQAAIATLYESMLHIQRMPQQHSYPPPSYPPPPPPSRHMYRSPPRSLPHARSISPRDEPRRKRSRGSESPSENAAELPPSPYSSTADSPRSRGSMTIGSLLATEPRGESGRDEDPDR</sequence>